<evidence type="ECO:0000313" key="3">
    <source>
        <dbReference type="EMBL" id="GAA2024630.1"/>
    </source>
</evidence>
<dbReference type="SUPFAM" id="SSF56300">
    <property type="entry name" value="Metallo-dependent phosphatases"/>
    <property type="match status" value="1"/>
</dbReference>
<dbReference type="InterPro" id="IPR039331">
    <property type="entry name" value="PAPs-like"/>
</dbReference>
<evidence type="ECO:0000256" key="1">
    <source>
        <dbReference type="ARBA" id="ARBA00022729"/>
    </source>
</evidence>
<evidence type="ECO:0000259" key="2">
    <source>
        <dbReference type="Pfam" id="PF00149"/>
    </source>
</evidence>
<dbReference type="EMBL" id="BAAAPW010000001">
    <property type="protein sequence ID" value="GAA2024630.1"/>
    <property type="molecule type" value="Genomic_DNA"/>
</dbReference>
<dbReference type="RefSeq" id="WP_344369140.1">
    <property type="nucleotide sequence ID" value="NZ_BAAAPW010000001.1"/>
</dbReference>
<dbReference type="PANTHER" id="PTHR22953:SF153">
    <property type="entry name" value="PURPLE ACID PHOSPHATASE"/>
    <property type="match status" value="1"/>
</dbReference>
<organism evidence="3 4">
    <name type="scientific">Agromyces tropicus</name>
    <dbReference type="NCBI Taxonomy" id="555371"/>
    <lineage>
        <taxon>Bacteria</taxon>
        <taxon>Bacillati</taxon>
        <taxon>Actinomycetota</taxon>
        <taxon>Actinomycetes</taxon>
        <taxon>Micrococcales</taxon>
        <taxon>Microbacteriaceae</taxon>
        <taxon>Agromyces</taxon>
    </lineage>
</organism>
<dbReference type="PROSITE" id="PS51257">
    <property type="entry name" value="PROKAR_LIPOPROTEIN"/>
    <property type="match status" value="1"/>
</dbReference>
<feature type="domain" description="Calcineurin-like phosphoesterase" evidence="2">
    <location>
        <begin position="43"/>
        <end position="234"/>
    </location>
</feature>
<evidence type="ECO:0000313" key="4">
    <source>
        <dbReference type="Proteomes" id="UP001501196"/>
    </source>
</evidence>
<name>A0ABP5FDS3_9MICO</name>
<reference evidence="4" key="1">
    <citation type="journal article" date="2019" name="Int. J. Syst. Evol. Microbiol.">
        <title>The Global Catalogue of Microorganisms (GCM) 10K type strain sequencing project: providing services to taxonomists for standard genome sequencing and annotation.</title>
        <authorList>
            <consortium name="The Broad Institute Genomics Platform"/>
            <consortium name="The Broad Institute Genome Sequencing Center for Infectious Disease"/>
            <person name="Wu L."/>
            <person name="Ma J."/>
        </authorList>
    </citation>
    <scope>NUCLEOTIDE SEQUENCE [LARGE SCALE GENOMIC DNA]</scope>
    <source>
        <strain evidence="4">JCM 15672</strain>
    </source>
</reference>
<protein>
    <recommendedName>
        <fullName evidence="2">Calcineurin-like phosphoesterase domain-containing protein</fullName>
    </recommendedName>
</protein>
<gene>
    <name evidence="3" type="ORF">GCM10009819_04500</name>
</gene>
<sequence length="343" mass="35922">MRSAAWQASAALVAAAGLLLTSCDRVDAGGGRAEPAPPSSVMFTAAGDIGMTGESAATLADVRRLDPDVHFALGDLSYGEVGTEREWCEFVARQVGGTVPFELLSGNHESDGANGDIGAFAECLPNRVDGLVGDYARQYRVDLPAGSPLVRFVMISPGITFPDGTWSYARGSERYEWTRSAIDDARSAGIRWVVVGMHKPCLSVGNYECDPGPDLVDLLVQRRVDLVIGGHEHLYQRTAQLALGADCASVAPVAVTPACVVDGGDQLEQGAGTVFVTVGTGGTTLRDVHADDPDAPYFATWSGANVAPSWGNLVVRVTDAALELEFVPAVGAFTDRVRIGAAG</sequence>
<dbReference type="InterPro" id="IPR029052">
    <property type="entry name" value="Metallo-depent_PP-like"/>
</dbReference>
<dbReference type="Gene3D" id="3.60.21.10">
    <property type="match status" value="1"/>
</dbReference>
<dbReference type="Pfam" id="PF00149">
    <property type="entry name" value="Metallophos"/>
    <property type="match status" value="1"/>
</dbReference>
<keyword evidence="1" id="KW-0732">Signal</keyword>
<keyword evidence="4" id="KW-1185">Reference proteome</keyword>
<dbReference type="Proteomes" id="UP001501196">
    <property type="component" value="Unassembled WGS sequence"/>
</dbReference>
<dbReference type="PANTHER" id="PTHR22953">
    <property type="entry name" value="ACID PHOSPHATASE RELATED"/>
    <property type="match status" value="1"/>
</dbReference>
<proteinExistence type="predicted"/>
<accession>A0ABP5FDS3</accession>
<dbReference type="InterPro" id="IPR004843">
    <property type="entry name" value="Calcineurin-like_PHP"/>
</dbReference>
<comment type="caution">
    <text evidence="3">The sequence shown here is derived from an EMBL/GenBank/DDBJ whole genome shotgun (WGS) entry which is preliminary data.</text>
</comment>